<dbReference type="HOGENOM" id="CLU_065341_2_0_7"/>
<evidence type="ECO:0000256" key="5">
    <source>
        <dbReference type="ARBA" id="ARBA00022691"/>
    </source>
</evidence>
<name>E1QGD4_DESB2</name>
<dbReference type="RefSeq" id="WP_013257102.1">
    <property type="nucleotide sequence ID" value="NC_014365.1"/>
</dbReference>
<dbReference type="PANTHER" id="PTHR31760:SF0">
    <property type="entry name" value="S-ADENOSYL-L-METHIONINE-DEPENDENT METHYLTRANSFERASES SUPERFAMILY PROTEIN"/>
    <property type="match status" value="1"/>
</dbReference>
<evidence type="ECO:0000256" key="1">
    <source>
        <dbReference type="ARBA" id="ARBA00022490"/>
    </source>
</evidence>
<comment type="subcellular location">
    <subcellularLocation>
        <location evidence="6">Cytoplasm</location>
    </subcellularLocation>
</comment>
<evidence type="ECO:0000256" key="6">
    <source>
        <dbReference type="HAMAP-Rule" id="MF_00074"/>
    </source>
</evidence>
<evidence type="ECO:0000313" key="9">
    <source>
        <dbReference type="Proteomes" id="UP000009047"/>
    </source>
</evidence>
<dbReference type="GO" id="GO:0070043">
    <property type="term" value="F:rRNA (guanine-N7-)-methyltransferase activity"/>
    <property type="evidence" value="ECO:0007669"/>
    <property type="project" value="UniProtKB-UniRule"/>
</dbReference>
<dbReference type="InterPro" id="IPR029063">
    <property type="entry name" value="SAM-dependent_MTases_sf"/>
</dbReference>
<feature type="binding site" evidence="6">
    <location>
        <position position="149"/>
    </location>
    <ligand>
        <name>S-adenosyl-L-methionine</name>
        <dbReference type="ChEBI" id="CHEBI:59789"/>
    </ligand>
</feature>
<dbReference type="EC" id="2.1.1.-" evidence="6"/>
<dbReference type="Gene3D" id="3.40.50.150">
    <property type="entry name" value="Vaccinia Virus protein VP39"/>
    <property type="match status" value="1"/>
</dbReference>
<organism evidence="8 9">
    <name type="scientific">Desulfarculus baarsii (strain ATCC 33931 / DSM 2075 / LMG 7858 / VKM B-1802 / 2st14)</name>
    <dbReference type="NCBI Taxonomy" id="644282"/>
    <lineage>
        <taxon>Bacteria</taxon>
        <taxon>Pseudomonadati</taxon>
        <taxon>Thermodesulfobacteriota</taxon>
        <taxon>Desulfarculia</taxon>
        <taxon>Desulfarculales</taxon>
        <taxon>Desulfarculaceae</taxon>
        <taxon>Desulfarculus</taxon>
    </lineage>
</organism>
<keyword evidence="4 6" id="KW-0808">Transferase</keyword>
<comment type="similarity">
    <text evidence="6">Belongs to the methyltransferase superfamily. RNA methyltransferase RsmG family.</text>
</comment>
<protein>
    <recommendedName>
        <fullName evidence="6">Ribosomal RNA small subunit methyltransferase G</fullName>
        <ecNumber evidence="6">2.1.1.-</ecNumber>
    </recommendedName>
    <alternativeName>
        <fullName evidence="6">16S rRNA 7-methylguanosine methyltransferase</fullName>
        <shortName evidence="6">16S rRNA m7G methyltransferase</shortName>
    </alternativeName>
</protein>
<dbReference type="eggNOG" id="COG0357">
    <property type="taxonomic scope" value="Bacteria"/>
</dbReference>
<keyword evidence="3 6" id="KW-0489">Methyltransferase</keyword>
<dbReference type="GO" id="GO:0005829">
    <property type="term" value="C:cytosol"/>
    <property type="evidence" value="ECO:0007669"/>
    <property type="project" value="TreeGrafter"/>
</dbReference>
<evidence type="ECO:0000313" key="8">
    <source>
        <dbReference type="EMBL" id="ADK83646.1"/>
    </source>
</evidence>
<dbReference type="OrthoDB" id="9808773at2"/>
<dbReference type="InterPro" id="IPR003682">
    <property type="entry name" value="rRNA_ssu_MeTfrase_G"/>
</dbReference>
<keyword evidence="7" id="KW-0472">Membrane</keyword>
<keyword evidence="1 6" id="KW-0963">Cytoplasm</keyword>
<evidence type="ECO:0000256" key="4">
    <source>
        <dbReference type="ARBA" id="ARBA00022679"/>
    </source>
</evidence>
<feature type="binding site" evidence="6">
    <location>
        <position position="86"/>
    </location>
    <ligand>
        <name>S-adenosyl-L-methionine</name>
        <dbReference type="ChEBI" id="CHEBI:59789"/>
    </ligand>
</feature>
<keyword evidence="7" id="KW-0812">Transmembrane</keyword>
<gene>
    <name evidence="6" type="primary">rsmG</name>
    <name evidence="8" type="ordered locus">Deba_0270</name>
</gene>
<reference evidence="8 9" key="1">
    <citation type="journal article" date="2010" name="Stand. Genomic Sci.">
        <title>Complete genome sequence of Desulfarculus baarsii type strain (2st14).</title>
        <authorList>
            <person name="Sun H."/>
            <person name="Spring S."/>
            <person name="Lapidus A."/>
            <person name="Davenport K."/>
            <person name="Del Rio T.G."/>
            <person name="Tice H."/>
            <person name="Nolan M."/>
            <person name="Copeland A."/>
            <person name="Cheng J.F."/>
            <person name="Lucas S."/>
            <person name="Tapia R."/>
            <person name="Goodwin L."/>
            <person name="Pitluck S."/>
            <person name="Ivanova N."/>
            <person name="Pagani I."/>
            <person name="Mavromatis K."/>
            <person name="Ovchinnikova G."/>
            <person name="Pati A."/>
            <person name="Chen A."/>
            <person name="Palaniappan K."/>
            <person name="Hauser L."/>
            <person name="Chang Y.J."/>
            <person name="Jeffries C.D."/>
            <person name="Detter J.C."/>
            <person name="Han C."/>
            <person name="Rohde M."/>
            <person name="Brambilla E."/>
            <person name="Goker M."/>
            <person name="Woyke T."/>
            <person name="Bristow J."/>
            <person name="Eisen J.A."/>
            <person name="Markowitz V."/>
            <person name="Hugenholtz P."/>
            <person name="Kyrpides N.C."/>
            <person name="Klenk H.P."/>
            <person name="Land M."/>
        </authorList>
    </citation>
    <scope>NUCLEOTIDE SEQUENCE [LARGE SCALE GENOMIC DNA]</scope>
    <source>
        <strain evidence="9">ATCC 33931 / DSM 2075 / LMG 7858 / VKM B-1802 / 2st14</strain>
    </source>
</reference>
<feature type="binding site" evidence="6">
    <location>
        <position position="81"/>
    </location>
    <ligand>
        <name>S-adenosyl-L-methionine</name>
        <dbReference type="ChEBI" id="CHEBI:59789"/>
    </ligand>
</feature>
<evidence type="ECO:0000256" key="3">
    <source>
        <dbReference type="ARBA" id="ARBA00022603"/>
    </source>
</evidence>
<accession>E1QGD4</accession>
<keyword evidence="5 6" id="KW-0949">S-adenosyl-L-methionine</keyword>
<dbReference type="Proteomes" id="UP000009047">
    <property type="component" value="Chromosome"/>
</dbReference>
<feature type="transmembrane region" description="Helical" evidence="7">
    <location>
        <begin position="80"/>
        <end position="103"/>
    </location>
</feature>
<dbReference type="EMBL" id="CP002085">
    <property type="protein sequence ID" value="ADK83646.1"/>
    <property type="molecule type" value="Genomic_DNA"/>
</dbReference>
<dbReference type="HAMAP" id="MF_00074">
    <property type="entry name" value="16SrRNA_methyltr_G"/>
    <property type="match status" value="1"/>
</dbReference>
<keyword evidence="7" id="KW-1133">Transmembrane helix</keyword>
<dbReference type="PANTHER" id="PTHR31760">
    <property type="entry name" value="S-ADENOSYL-L-METHIONINE-DEPENDENT METHYLTRANSFERASES SUPERFAMILY PROTEIN"/>
    <property type="match status" value="1"/>
</dbReference>
<keyword evidence="2 6" id="KW-0698">rRNA processing</keyword>
<proteinExistence type="inferred from homology"/>
<comment type="caution">
    <text evidence="6">Lacks conserved residue(s) required for the propagation of feature annotation.</text>
</comment>
<dbReference type="SUPFAM" id="SSF53335">
    <property type="entry name" value="S-adenosyl-L-methionine-dependent methyltransferases"/>
    <property type="match status" value="1"/>
</dbReference>
<evidence type="ECO:0000256" key="2">
    <source>
        <dbReference type="ARBA" id="ARBA00022552"/>
    </source>
</evidence>
<dbReference type="Pfam" id="PF02527">
    <property type="entry name" value="GidB"/>
    <property type="match status" value="1"/>
</dbReference>
<keyword evidence="9" id="KW-1185">Reference proteome</keyword>
<dbReference type="AlphaFoldDB" id="E1QGD4"/>
<evidence type="ECO:0000256" key="7">
    <source>
        <dbReference type="SAM" id="Phobius"/>
    </source>
</evidence>
<sequence length="210" mass="22011">MSNFSPLSLDDVRTAGQRLAGGPLPADFWPQCQTLLEELLRWNQSIRLVGHRAMGEAWLNLALDGLAMVPLLGPGRLLDIGAGAGFPGLVLALALPALTVTMIDGRAKKVSFQKHAARLLGLGSRVAPVVGRAGEGALAGQSFDFVSLRAVTDVAGSLALARPFCRPGGLILLPRAQADEAACLANGMAIHPYELPQLGRRLVATLRAPA</sequence>
<dbReference type="KEGG" id="dbr:Deba_0270"/>
<comment type="function">
    <text evidence="6">Specifically methylates the N7 position of a guanine in 16S rRNA.</text>
</comment>
<dbReference type="STRING" id="644282.Deba_0270"/>